<dbReference type="SFLD" id="SFLDG01144">
    <property type="entry name" value="C2.B.4:_PGP_Like"/>
    <property type="match status" value="1"/>
</dbReference>
<evidence type="ECO:0000313" key="2">
    <source>
        <dbReference type="Proteomes" id="UP000233343"/>
    </source>
</evidence>
<dbReference type="CDD" id="cd07517">
    <property type="entry name" value="HAD_HPP"/>
    <property type="match status" value="1"/>
</dbReference>
<dbReference type="SUPFAM" id="SSF56784">
    <property type="entry name" value="HAD-like"/>
    <property type="match status" value="1"/>
</dbReference>
<reference evidence="1 2" key="1">
    <citation type="journal article" date="2010" name="Int. J. Syst. Evol. Microbiol.">
        <title>Bacillus horneckiae sp. nov., isolated from a spacecraft-assembly clean room.</title>
        <authorList>
            <person name="Vaishampayan P."/>
            <person name="Probst A."/>
            <person name="Krishnamurthi S."/>
            <person name="Ghosh S."/>
            <person name="Osman S."/>
            <person name="McDowall A."/>
            <person name="Ruckmani A."/>
            <person name="Mayilraj S."/>
            <person name="Venkateswaran K."/>
        </authorList>
    </citation>
    <scope>NUCLEOTIDE SEQUENCE [LARGE SCALE GENOMIC DNA]</scope>
    <source>
        <strain evidence="2">1PO1SC</strain>
    </source>
</reference>
<protein>
    <submittedName>
        <fullName evidence="1">Cof-type HAD-IIB family hydrolase</fullName>
    </submittedName>
</protein>
<sequence length="257" mass="29559">MQVKIVFFDIDGTLLNKENVIPDMTKKAVKKLQDNGVYVAIATGRAPFMFEHIREELGIDSYVSFNGQYVVFEGEVIYKNPLKTNELDKLMNRSHQNEHPLVFLNELTMKSSTDYHHYIQESMNSLNFPHPEEDADFYKKEEIYQALVFCLEEEEEEYKHEYQDFQFVRWHPYSTDVVPAGGSKAEGIKEMIKRLQLDLEDVYAFGDGLNDIEMLEASGTGVAMGNAFDVVKEAADIVTDHVNEDGIWKGLKQLNLI</sequence>
<organism evidence="1 2">
    <name type="scientific">Cytobacillus horneckiae</name>
    <dbReference type="NCBI Taxonomy" id="549687"/>
    <lineage>
        <taxon>Bacteria</taxon>
        <taxon>Bacillati</taxon>
        <taxon>Bacillota</taxon>
        <taxon>Bacilli</taxon>
        <taxon>Bacillales</taxon>
        <taxon>Bacillaceae</taxon>
        <taxon>Cytobacillus</taxon>
    </lineage>
</organism>
<evidence type="ECO:0000313" key="1">
    <source>
        <dbReference type="EMBL" id="PKG29956.1"/>
    </source>
</evidence>
<dbReference type="InterPro" id="IPR023214">
    <property type="entry name" value="HAD_sf"/>
</dbReference>
<proteinExistence type="predicted"/>
<dbReference type="PANTHER" id="PTHR10000:SF25">
    <property type="entry name" value="PHOSPHATASE YKRA-RELATED"/>
    <property type="match status" value="1"/>
</dbReference>
<comment type="caution">
    <text evidence="1">The sequence shown here is derived from an EMBL/GenBank/DDBJ whole genome shotgun (WGS) entry which is preliminary data.</text>
</comment>
<dbReference type="SFLD" id="SFLDS00003">
    <property type="entry name" value="Haloacid_Dehalogenase"/>
    <property type="match status" value="1"/>
</dbReference>
<dbReference type="Proteomes" id="UP000233343">
    <property type="component" value="Unassembled WGS sequence"/>
</dbReference>
<name>A0A2N0ZKG4_9BACI</name>
<gene>
    <name evidence="1" type="ORF">CWS20_05440</name>
</gene>
<dbReference type="NCBIfam" id="TIGR00099">
    <property type="entry name" value="Cof-subfamily"/>
    <property type="match status" value="1"/>
</dbReference>
<dbReference type="InterPro" id="IPR006379">
    <property type="entry name" value="HAD-SF_hydro_IIB"/>
</dbReference>
<dbReference type="PROSITE" id="PS01228">
    <property type="entry name" value="COF_1"/>
    <property type="match status" value="1"/>
</dbReference>
<dbReference type="Pfam" id="PF08282">
    <property type="entry name" value="Hydrolase_3"/>
    <property type="match status" value="1"/>
</dbReference>
<dbReference type="InterPro" id="IPR036412">
    <property type="entry name" value="HAD-like_sf"/>
</dbReference>
<dbReference type="NCBIfam" id="TIGR01484">
    <property type="entry name" value="HAD-SF-IIB"/>
    <property type="match status" value="1"/>
</dbReference>
<keyword evidence="2" id="KW-1185">Reference proteome</keyword>
<dbReference type="PANTHER" id="PTHR10000">
    <property type="entry name" value="PHOSPHOSERINE PHOSPHATASE"/>
    <property type="match status" value="1"/>
</dbReference>
<dbReference type="SFLD" id="SFLDG01140">
    <property type="entry name" value="C2.B:_Phosphomannomutase_and_P"/>
    <property type="match status" value="1"/>
</dbReference>
<dbReference type="GO" id="GO:0016791">
    <property type="term" value="F:phosphatase activity"/>
    <property type="evidence" value="ECO:0007669"/>
    <property type="project" value="TreeGrafter"/>
</dbReference>
<dbReference type="EMBL" id="PISD01000009">
    <property type="protein sequence ID" value="PKG29956.1"/>
    <property type="molecule type" value="Genomic_DNA"/>
</dbReference>
<dbReference type="AlphaFoldDB" id="A0A2N0ZKG4"/>
<dbReference type="Gene3D" id="3.40.50.1000">
    <property type="entry name" value="HAD superfamily/HAD-like"/>
    <property type="match status" value="1"/>
</dbReference>
<accession>A0A2N0ZKG4</accession>
<keyword evidence="1" id="KW-0378">Hydrolase</keyword>
<dbReference type="Gene3D" id="3.30.1240.10">
    <property type="match status" value="1"/>
</dbReference>
<dbReference type="RefSeq" id="WP_066196783.1">
    <property type="nucleotide sequence ID" value="NZ_CP194732.1"/>
</dbReference>
<dbReference type="InterPro" id="IPR000150">
    <property type="entry name" value="Cof"/>
</dbReference>
<dbReference type="GO" id="GO:0000287">
    <property type="term" value="F:magnesium ion binding"/>
    <property type="evidence" value="ECO:0007669"/>
    <property type="project" value="TreeGrafter"/>
</dbReference>
<dbReference type="GO" id="GO:0005829">
    <property type="term" value="C:cytosol"/>
    <property type="evidence" value="ECO:0007669"/>
    <property type="project" value="TreeGrafter"/>
</dbReference>